<evidence type="ECO:0000313" key="2">
    <source>
        <dbReference type="WBParaSite" id="Pan_g5643.t1"/>
    </source>
</evidence>
<keyword evidence="1" id="KW-1185">Reference proteome</keyword>
<name>A0A7E4W257_PANRE</name>
<reference evidence="2" key="2">
    <citation type="submission" date="2020-10" db="UniProtKB">
        <authorList>
            <consortium name="WormBaseParasite"/>
        </authorList>
    </citation>
    <scope>IDENTIFICATION</scope>
</reference>
<organism evidence="1 2">
    <name type="scientific">Panagrellus redivivus</name>
    <name type="common">Microworm</name>
    <dbReference type="NCBI Taxonomy" id="6233"/>
    <lineage>
        <taxon>Eukaryota</taxon>
        <taxon>Metazoa</taxon>
        <taxon>Ecdysozoa</taxon>
        <taxon>Nematoda</taxon>
        <taxon>Chromadorea</taxon>
        <taxon>Rhabditida</taxon>
        <taxon>Tylenchina</taxon>
        <taxon>Panagrolaimomorpha</taxon>
        <taxon>Panagrolaimoidea</taxon>
        <taxon>Panagrolaimidae</taxon>
        <taxon>Panagrellus</taxon>
    </lineage>
</organism>
<dbReference type="WBParaSite" id="Pan_g5643.t1">
    <property type="protein sequence ID" value="Pan_g5643.t1"/>
    <property type="gene ID" value="Pan_g5643"/>
</dbReference>
<protein>
    <submittedName>
        <fullName evidence="2">Uncharacterized protein</fullName>
    </submittedName>
</protein>
<evidence type="ECO:0000313" key="1">
    <source>
        <dbReference type="Proteomes" id="UP000492821"/>
    </source>
</evidence>
<reference evidence="1" key="1">
    <citation type="journal article" date="2013" name="Genetics">
        <title>The draft genome and transcriptome of Panagrellus redivivus are shaped by the harsh demands of a free-living lifestyle.</title>
        <authorList>
            <person name="Srinivasan J."/>
            <person name="Dillman A.R."/>
            <person name="Macchietto M.G."/>
            <person name="Heikkinen L."/>
            <person name="Lakso M."/>
            <person name="Fracchia K.M."/>
            <person name="Antoshechkin I."/>
            <person name="Mortazavi A."/>
            <person name="Wong G."/>
            <person name="Sternberg P.W."/>
        </authorList>
    </citation>
    <scope>NUCLEOTIDE SEQUENCE [LARGE SCALE GENOMIC DNA]</scope>
    <source>
        <strain evidence="1">MT8872</strain>
    </source>
</reference>
<proteinExistence type="predicted"/>
<sequence>MAFYIASFVDSSTPDNSFDVFDEFQQLILIPGNVILCRVSLQPAADRPFSSFPFHPFLFLCRYFGTTHGTTHPMYSI</sequence>
<accession>A0A7E4W257</accession>
<dbReference type="AlphaFoldDB" id="A0A7E4W257"/>
<dbReference type="Proteomes" id="UP000492821">
    <property type="component" value="Unassembled WGS sequence"/>
</dbReference>